<feature type="region of interest" description="Disordered" evidence="1">
    <location>
        <begin position="1"/>
        <end position="60"/>
    </location>
</feature>
<sequence length="415" mass="47023">MPRGKKGKSQAYANGARKQTIVGIRKSGTNTARKRTTTSKQDDLNPKPIQHQLKEEEGLAKELAELRAELEKERSDSKDLRNELEKRDEEIKKLQIDHDEEERYCHGLMLQLNSLRAEYKVAKLQHQQRAQELHAAHKYLRQDSSYSVKEIISMVDNLNAEIYHAAVSISLLDYGVEQELKGTYDVEGGSAQVYEDVVWFLGEGMGELLREPKVTPYATALLQSALQAVMVLQCCDMVQLWSPSLEESEMLRDIYEGVKENGTSTIASRWRALTRARSKYTLESYSALTTGIQSSLLKWIRKVLHLAGRPYDHSQLEGHIGRVLKSASRLDRILGEHVAEQTWDVFCVDRDDIFTDETMEDVSQTPSTMSKKRDQVPPNERTILCTTDLGLQAKGAGQVMRKAKVLLRGTMVSTD</sequence>
<protein>
    <submittedName>
        <fullName evidence="2">Uncharacterized protein</fullName>
    </submittedName>
</protein>
<evidence type="ECO:0000313" key="3">
    <source>
        <dbReference type="Proteomes" id="UP000054988"/>
    </source>
</evidence>
<proteinExistence type="predicted"/>
<evidence type="ECO:0000256" key="1">
    <source>
        <dbReference type="SAM" id="MobiDB-lite"/>
    </source>
</evidence>
<dbReference type="Proteomes" id="UP000054988">
    <property type="component" value="Unassembled WGS sequence"/>
</dbReference>
<reference evidence="2 3" key="1">
    <citation type="submission" date="2015-12" db="EMBL/GenBank/DDBJ databases">
        <title>Draft genome sequence of Moniliophthora roreri, the causal agent of frosty pod rot of cacao.</title>
        <authorList>
            <person name="Aime M.C."/>
            <person name="Diaz-Valderrama J.R."/>
            <person name="Kijpornyongpan T."/>
            <person name="Phillips-Mora W."/>
        </authorList>
    </citation>
    <scope>NUCLEOTIDE SEQUENCE [LARGE SCALE GENOMIC DNA]</scope>
    <source>
        <strain evidence="2 3">MCA 2952</strain>
    </source>
</reference>
<accession>A0A0W0G7S3</accession>
<dbReference type="EMBL" id="LATX01000895">
    <property type="protein sequence ID" value="KTB44606.1"/>
    <property type="molecule type" value="Genomic_DNA"/>
</dbReference>
<evidence type="ECO:0000313" key="2">
    <source>
        <dbReference type="EMBL" id="KTB44606.1"/>
    </source>
</evidence>
<comment type="caution">
    <text evidence="2">The sequence shown here is derived from an EMBL/GenBank/DDBJ whole genome shotgun (WGS) entry which is preliminary data.</text>
</comment>
<name>A0A0W0G7S3_MONRR</name>
<dbReference type="AlphaFoldDB" id="A0A0W0G7S3"/>
<gene>
    <name evidence="2" type="ORF">WG66_2863</name>
</gene>
<organism evidence="2 3">
    <name type="scientific">Moniliophthora roreri</name>
    <name type="common">Frosty pod rot fungus</name>
    <name type="synonym">Monilia roreri</name>
    <dbReference type="NCBI Taxonomy" id="221103"/>
    <lineage>
        <taxon>Eukaryota</taxon>
        <taxon>Fungi</taxon>
        <taxon>Dikarya</taxon>
        <taxon>Basidiomycota</taxon>
        <taxon>Agaricomycotina</taxon>
        <taxon>Agaricomycetes</taxon>
        <taxon>Agaricomycetidae</taxon>
        <taxon>Agaricales</taxon>
        <taxon>Marasmiineae</taxon>
        <taxon>Marasmiaceae</taxon>
        <taxon>Moniliophthora</taxon>
    </lineage>
</organism>